<proteinExistence type="predicted"/>
<comment type="caution">
    <text evidence="2">The sequence shown here is derived from an EMBL/GenBank/DDBJ whole genome shotgun (WGS) entry which is preliminary data.</text>
</comment>
<dbReference type="EMBL" id="BAAAID010000070">
    <property type="protein sequence ID" value="GAA0951472.1"/>
    <property type="molecule type" value="Genomic_DNA"/>
</dbReference>
<reference evidence="3" key="1">
    <citation type="journal article" date="2019" name="Int. J. Syst. Evol. Microbiol.">
        <title>The Global Catalogue of Microorganisms (GCM) 10K type strain sequencing project: providing services to taxonomists for standard genome sequencing and annotation.</title>
        <authorList>
            <consortium name="The Broad Institute Genomics Platform"/>
            <consortium name="The Broad Institute Genome Sequencing Center for Infectious Disease"/>
            <person name="Wu L."/>
            <person name="Ma J."/>
        </authorList>
    </citation>
    <scope>NUCLEOTIDE SEQUENCE [LARGE SCALE GENOMIC DNA]</scope>
    <source>
        <strain evidence="3">JCM 11444</strain>
    </source>
</reference>
<dbReference type="Proteomes" id="UP001500418">
    <property type="component" value="Unassembled WGS sequence"/>
</dbReference>
<evidence type="ECO:0000313" key="3">
    <source>
        <dbReference type="Proteomes" id="UP001500418"/>
    </source>
</evidence>
<organism evidence="2 3">
    <name type="scientific">Streptomyces rhizosphaericus</name>
    <dbReference type="NCBI Taxonomy" id="114699"/>
    <lineage>
        <taxon>Bacteria</taxon>
        <taxon>Bacillati</taxon>
        <taxon>Actinomycetota</taxon>
        <taxon>Actinomycetes</taxon>
        <taxon>Kitasatosporales</taxon>
        <taxon>Streptomycetaceae</taxon>
        <taxon>Streptomyces</taxon>
        <taxon>Streptomyces violaceusniger group</taxon>
    </lineage>
</organism>
<feature type="region of interest" description="Disordered" evidence="1">
    <location>
        <begin position="25"/>
        <end position="116"/>
    </location>
</feature>
<protein>
    <submittedName>
        <fullName evidence="2">Uncharacterized protein</fullName>
    </submittedName>
</protein>
<accession>A0ABP4BL94</accession>
<name>A0ABP4BL94_9ACTN</name>
<evidence type="ECO:0000256" key="1">
    <source>
        <dbReference type="SAM" id="MobiDB-lite"/>
    </source>
</evidence>
<evidence type="ECO:0000313" key="2">
    <source>
        <dbReference type="EMBL" id="GAA0951472.1"/>
    </source>
</evidence>
<gene>
    <name evidence="2" type="ORF">GCM10009575_075640</name>
</gene>
<sequence length="116" mass="11992">MVGLQGYPPVVRTVCPRVCDATVVPGAPPPCPRRGSAPDPAPQAPEGLGGGPIRPLRRCWPEGAQSPLSNAGGAGKWGDPPPRATVALSAAQPLPAPLPKCRRGWEAGRSAPLRRR</sequence>
<keyword evidence="3" id="KW-1185">Reference proteome</keyword>